<feature type="domain" description="HTH luxR-type" evidence="6">
    <location>
        <begin position="151"/>
        <end position="178"/>
    </location>
</feature>
<keyword evidence="5" id="KW-0812">Transmembrane</keyword>
<dbReference type="AlphaFoldDB" id="A0A4Q1D8Y1"/>
<dbReference type="GO" id="GO:0006352">
    <property type="term" value="P:DNA-templated transcription initiation"/>
    <property type="evidence" value="ECO:0007669"/>
    <property type="project" value="InterPro"/>
</dbReference>
<name>A0A4Q1D8Y1_9BACT</name>
<dbReference type="Pfam" id="PF08281">
    <property type="entry name" value="Sigma70_r4_2"/>
    <property type="match status" value="1"/>
</dbReference>
<gene>
    <name evidence="7" type="ORF">ESB13_02855</name>
</gene>
<evidence type="ECO:0000256" key="1">
    <source>
        <dbReference type="ARBA" id="ARBA00010641"/>
    </source>
</evidence>
<dbReference type="OrthoDB" id="1100095at2"/>
<comment type="caution">
    <text evidence="7">The sequence shown here is derived from an EMBL/GenBank/DDBJ whole genome shotgun (WGS) entry which is preliminary data.</text>
</comment>
<dbReference type="CDD" id="cd06171">
    <property type="entry name" value="Sigma70_r4"/>
    <property type="match status" value="1"/>
</dbReference>
<dbReference type="InterPro" id="IPR013325">
    <property type="entry name" value="RNA_pol_sigma_r2"/>
</dbReference>
<feature type="transmembrane region" description="Helical" evidence="5">
    <location>
        <begin position="183"/>
        <end position="200"/>
    </location>
</feature>
<evidence type="ECO:0000256" key="4">
    <source>
        <dbReference type="ARBA" id="ARBA00023163"/>
    </source>
</evidence>
<keyword evidence="5" id="KW-1133">Transmembrane helix</keyword>
<keyword evidence="3" id="KW-0731">Sigma factor</keyword>
<reference evidence="7 8" key="1">
    <citation type="submission" date="2019-01" db="EMBL/GenBank/DDBJ databases">
        <title>Filimonas sp. strain TTM-71.</title>
        <authorList>
            <person name="Chen W.-M."/>
        </authorList>
    </citation>
    <scope>NUCLEOTIDE SEQUENCE [LARGE SCALE GENOMIC DNA]</scope>
    <source>
        <strain evidence="7 8">TTM-71</strain>
    </source>
</reference>
<dbReference type="GO" id="GO:0016987">
    <property type="term" value="F:sigma factor activity"/>
    <property type="evidence" value="ECO:0007669"/>
    <property type="project" value="UniProtKB-KW"/>
</dbReference>
<dbReference type="Gene3D" id="1.10.10.10">
    <property type="entry name" value="Winged helix-like DNA-binding domain superfamily/Winged helix DNA-binding domain"/>
    <property type="match status" value="1"/>
</dbReference>
<dbReference type="InterPro" id="IPR036388">
    <property type="entry name" value="WH-like_DNA-bd_sf"/>
</dbReference>
<evidence type="ECO:0000256" key="5">
    <source>
        <dbReference type="SAM" id="Phobius"/>
    </source>
</evidence>
<evidence type="ECO:0000313" key="7">
    <source>
        <dbReference type="EMBL" id="RXK85771.1"/>
    </source>
</evidence>
<dbReference type="InterPro" id="IPR000792">
    <property type="entry name" value="Tscrpt_reg_LuxR_C"/>
</dbReference>
<dbReference type="EMBL" id="SDHZ01000001">
    <property type="protein sequence ID" value="RXK85771.1"/>
    <property type="molecule type" value="Genomic_DNA"/>
</dbReference>
<proteinExistence type="inferred from homology"/>
<dbReference type="InterPro" id="IPR014284">
    <property type="entry name" value="RNA_pol_sigma-70_dom"/>
</dbReference>
<evidence type="ECO:0000256" key="3">
    <source>
        <dbReference type="ARBA" id="ARBA00023082"/>
    </source>
</evidence>
<organism evidence="7 8">
    <name type="scientific">Filimonas effusa</name>
    <dbReference type="NCBI Taxonomy" id="2508721"/>
    <lineage>
        <taxon>Bacteria</taxon>
        <taxon>Pseudomonadati</taxon>
        <taxon>Bacteroidota</taxon>
        <taxon>Chitinophagia</taxon>
        <taxon>Chitinophagales</taxon>
        <taxon>Chitinophagaceae</taxon>
        <taxon>Filimonas</taxon>
    </lineage>
</organism>
<dbReference type="RefSeq" id="WP_129001523.1">
    <property type="nucleotide sequence ID" value="NZ_SDHZ01000001.1"/>
</dbReference>
<dbReference type="Gene3D" id="1.10.1740.10">
    <property type="match status" value="1"/>
</dbReference>
<keyword evidence="4" id="KW-0804">Transcription</keyword>
<dbReference type="NCBIfam" id="TIGR02937">
    <property type="entry name" value="sigma70-ECF"/>
    <property type="match status" value="1"/>
</dbReference>
<dbReference type="Proteomes" id="UP000290545">
    <property type="component" value="Unassembled WGS sequence"/>
</dbReference>
<dbReference type="InterPro" id="IPR007627">
    <property type="entry name" value="RNA_pol_sigma70_r2"/>
</dbReference>
<keyword evidence="8" id="KW-1185">Reference proteome</keyword>
<dbReference type="SUPFAM" id="SSF88946">
    <property type="entry name" value="Sigma2 domain of RNA polymerase sigma factors"/>
    <property type="match status" value="1"/>
</dbReference>
<keyword evidence="2" id="KW-0805">Transcription regulation</keyword>
<comment type="similarity">
    <text evidence="1">Belongs to the sigma-70 factor family. ECF subfamily.</text>
</comment>
<dbReference type="PANTHER" id="PTHR43133:SF46">
    <property type="entry name" value="RNA POLYMERASE SIGMA-70 FACTOR ECF SUBFAMILY"/>
    <property type="match status" value="1"/>
</dbReference>
<dbReference type="PROSITE" id="PS00622">
    <property type="entry name" value="HTH_LUXR_1"/>
    <property type="match status" value="1"/>
</dbReference>
<dbReference type="InterPro" id="IPR039425">
    <property type="entry name" value="RNA_pol_sigma-70-like"/>
</dbReference>
<dbReference type="InterPro" id="IPR013324">
    <property type="entry name" value="RNA_pol_sigma_r3/r4-like"/>
</dbReference>
<dbReference type="SUPFAM" id="SSF88659">
    <property type="entry name" value="Sigma3 and sigma4 domains of RNA polymerase sigma factors"/>
    <property type="match status" value="1"/>
</dbReference>
<keyword evidence="5" id="KW-0472">Membrane</keyword>
<evidence type="ECO:0000313" key="8">
    <source>
        <dbReference type="Proteomes" id="UP000290545"/>
    </source>
</evidence>
<dbReference type="GO" id="GO:0003677">
    <property type="term" value="F:DNA binding"/>
    <property type="evidence" value="ECO:0007669"/>
    <property type="project" value="InterPro"/>
</dbReference>
<dbReference type="PANTHER" id="PTHR43133">
    <property type="entry name" value="RNA POLYMERASE ECF-TYPE SIGMA FACTO"/>
    <property type="match status" value="1"/>
</dbReference>
<dbReference type="Pfam" id="PF04542">
    <property type="entry name" value="Sigma70_r2"/>
    <property type="match status" value="1"/>
</dbReference>
<evidence type="ECO:0000259" key="6">
    <source>
        <dbReference type="PROSITE" id="PS00622"/>
    </source>
</evidence>
<sequence length="201" mass="23168">MSSKLMVNNIDELPPEDLELDEAAFEALFKSYYQRLCIYCKIKYGFDLPVAEDAVNTAFVRLWQVRHTINMNNSCTAYLYRIVDNLCLNTLKRQKVKQKYELQLLKLPVEQDPQLSFDSVDLRELRAAIDVAIAELPGHMKAIFELSRYEGLKYSEISAKLGISVKTVETQMSRALAKLKEKLSGYMISLILLIINYFLVK</sequence>
<dbReference type="NCBIfam" id="TIGR02985">
    <property type="entry name" value="Sig70_bacteroi1"/>
    <property type="match status" value="1"/>
</dbReference>
<evidence type="ECO:0000256" key="2">
    <source>
        <dbReference type="ARBA" id="ARBA00023015"/>
    </source>
</evidence>
<protein>
    <submittedName>
        <fullName evidence="7">RNA polymerase sigma-70 factor</fullName>
    </submittedName>
</protein>
<dbReference type="InterPro" id="IPR013249">
    <property type="entry name" value="RNA_pol_sigma70_r4_t2"/>
</dbReference>
<dbReference type="InterPro" id="IPR014327">
    <property type="entry name" value="RNA_pol_sigma70_bacteroid"/>
</dbReference>
<accession>A0A4Q1D8Y1</accession>